<evidence type="ECO:0000256" key="1">
    <source>
        <dbReference type="ARBA" id="ARBA00004123"/>
    </source>
</evidence>
<dbReference type="GO" id="GO:0010468">
    <property type="term" value="P:regulation of gene expression"/>
    <property type="evidence" value="ECO:0007669"/>
    <property type="project" value="TreeGrafter"/>
</dbReference>
<evidence type="ECO:0000313" key="10">
    <source>
        <dbReference type="Proteomes" id="UP000886998"/>
    </source>
</evidence>
<reference evidence="9" key="1">
    <citation type="submission" date="2020-08" db="EMBL/GenBank/DDBJ databases">
        <title>Multicomponent nature underlies the extraordinary mechanical properties of spider dragline silk.</title>
        <authorList>
            <person name="Kono N."/>
            <person name="Nakamura H."/>
            <person name="Mori M."/>
            <person name="Yoshida Y."/>
            <person name="Ohtoshi R."/>
            <person name="Malay A.D."/>
            <person name="Moran D.A.P."/>
            <person name="Tomita M."/>
            <person name="Numata K."/>
            <person name="Arakawa K."/>
        </authorList>
    </citation>
    <scope>NUCLEOTIDE SEQUENCE</scope>
</reference>
<keyword evidence="6" id="KW-0539">Nucleus</keyword>
<keyword evidence="3" id="KW-0677">Repeat</keyword>
<dbReference type="InterPro" id="IPR013087">
    <property type="entry name" value="Znf_C2H2_type"/>
</dbReference>
<gene>
    <name evidence="9" type="ORF">TNIN_68351</name>
</gene>
<dbReference type="SMART" id="SM00355">
    <property type="entry name" value="ZnF_C2H2"/>
    <property type="match status" value="2"/>
</dbReference>
<evidence type="ECO:0000259" key="8">
    <source>
        <dbReference type="PROSITE" id="PS50157"/>
    </source>
</evidence>
<keyword evidence="5" id="KW-0862">Zinc</keyword>
<keyword evidence="2" id="KW-0479">Metal-binding</keyword>
<evidence type="ECO:0000256" key="3">
    <source>
        <dbReference type="ARBA" id="ARBA00022737"/>
    </source>
</evidence>
<dbReference type="PROSITE" id="PS00028">
    <property type="entry name" value="ZINC_FINGER_C2H2_1"/>
    <property type="match status" value="1"/>
</dbReference>
<feature type="domain" description="C2H2-type" evidence="8">
    <location>
        <begin position="64"/>
        <end position="91"/>
    </location>
</feature>
<evidence type="ECO:0000256" key="6">
    <source>
        <dbReference type="ARBA" id="ARBA00023242"/>
    </source>
</evidence>
<comment type="subcellular location">
    <subcellularLocation>
        <location evidence="1">Nucleus</location>
    </subcellularLocation>
</comment>
<dbReference type="PANTHER" id="PTHR16515:SF49">
    <property type="entry name" value="GASTRULA ZINC FINGER PROTEIN XLCGF49.1-LIKE-RELATED"/>
    <property type="match status" value="1"/>
</dbReference>
<dbReference type="InterPro" id="IPR036236">
    <property type="entry name" value="Znf_C2H2_sf"/>
</dbReference>
<dbReference type="OrthoDB" id="6077919at2759"/>
<keyword evidence="10" id="KW-1185">Reference proteome</keyword>
<sequence>MAESCCDPSDEEFSYFCRLCKKRYGKRKFHVFSSPDYLTCIKCDNIFKVGFRTTRNVQKDIQPHYCEVCGMRFRTKTNLTHHSFEHSNEWPYRCTFCHKGFAIRASFEKHMEKRDIIRDFFCIGCCENFGGKICPDLFKPLQGRQYPLKCETCSDGSGPIEYVKF</sequence>
<accession>A0A8X7C0G4</accession>
<dbReference type="Gene3D" id="3.30.160.60">
    <property type="entry name" value="Classic Zinc Finger"/>
    <property type="match status" value="1"/>
</dbReference>
<dbReference type="Proteomes" id="UP000886998">
    <property type="component" value="Unassembled WGS sequence"/>
</dbReference>
<protein>
    <recommendedName>
        <fullName evidence="8">C2H2-type domain-containing protein</fullName>
    </recommendedName>
</protein>
<name>A0A8X7C0G4_9ARAC</name>
<evidence type="ECO:0000256" key="7">
    <source>
        <dbReference type="PROSITE-ProRule" id="PRU00042"/>
    </source>
</evidence>
<dbReference type="SUPFAM" id="SSF57667">
    <property type="entry name" value="beta-beta-alpha zinc fingers"/>
    <property type="match status" value="1"/>
</dbReference>
<dbReference type="InterPro" id="IPR050331">
    <property type="entry name" value="Zinc_finger"/>
</dbReference>
<dbReference type="GO" id="GO:0008270">
    <property type="term" value="F:zinc ion binding"/>
    <property type="evidence" value="ECO:0007669"/>
    <property type="project" value="UniProtKB-KW"/>
</dbReference>
<dbReference type="AlphaFoldDB" id="A0A8X7C0G4"/>
<dbReference type="PROSITE" id="PS50157">
    <property type="entry name" value="ZINC_FINGER_C2H2_2"/>
    <property type="match status" value="1"/>
</dbReference>
<organism evidence="9 10">
    <name type="scientific">Trichonephila inaurata madagascariensis</name>
    <dbReference type="NCBI Taxonomy" id="2747483"/>
    <lineage>
        <taxon>Eukaryota</taxon>
        <taxon>Metazoa</taxon>
        <taxon>Ecdysozoa</taxon>
        <taxon>Arthropoda</taxon>
        <taxon>Chelicerata</taxon>
        <taxon>Arachnida</taxon>
        <taxon>Araneae</taxon>
        <taxon>Araneomorphae</taxon>
        <taxon>Entelegynae</taxon>
        <taxon>Araneoidea</taxon>
        <taxon>Nephilidae</taxon>
        <taxon>Trichonephila</taxon>
        <taxon>Trichonephila inaurata</taxon>
    </lineage>
</organism>
<evidence type="ECO:0000256" key="4">
    <source>
        <dbReference type="ARBA" id="ARBA00022771"/>
    </source>
</evidence>
<evidence type="ECO:0000313" key="9">
    <source>
        <dbReference type="EMBL" id="GFY48424.1"/>
    </source>
</evidence>
<evidence type="ECO:0000256" key="5">
    <source>
        <dbReference type="ARBA" id="ARBA00022833"/>
    </source>
</evidence>
<proteinExistence type="predicted"/>
<comment type="caution">
    <text evidence="9">The sequence shown here is derived from an EMBL/GenBank/DDBJ whole genome shotgun (WGS) entry which is preliminary data.</text>
</comment>
<dbReference type="GO" id="GO:0005634">
    <property type="term" value="C:nucleus"/>
    <property type="evidence" value="ECO:0007669"/>
    <property type="project" value="UniProtKB-SubCell"/>
</dbReference>
<dbReference type="EMBL" id="BMAV01006449">
    <property type="protein sequence ID" value="GFY48424.1"/>
    <property type="molecule type" value="Genomic_DNA"/>
</dbReference>
<keyword evidence="4 7" id="KW-0863">Zinc-finger</keyword>
<evidence type="ECO:0000256" key="2">
    <source>
        <dbReference type="ARBA" id="ARBA00022723"/>
    </source>
</evidence>
<dbReference type="PANTHER" id="PTHR16515">
    <property type="entry name" value="PR DOMAIN ZINC FINGER PROTEIN"/>
    <property type="match status" value="1"/>
</dbReference>